<sequence>MKIALVLAAVCGLASAVDLSSYQVHHKTPLGVDWKGLPIQVSRKLFSPKNVPFIEHPAGNASWLGMNFDFQYIKPVFDTFNSTEIPLITRGESHVTVISPPEFAVLATAGVTFDQINTFARQSKIQDSKVTPICLGKEDVLFEGVQKVVYQILVKAPELIKIREKIFQLYAKKGGNTALFDPQSFWPHITVGFSSSDLFLEQGIYKGSNVCYRPITLTK</sequence>
<dbReference type="SUPFAM" id="SSF55144">
    <property type="entry name" value="LigT-like"/>
    <property type="match status" value="1"/>
</dbReference>
<reference evidence="3" key="1">
    <citation type="submission" date="2020-12" db="EMBL/GenBank/DDBJ databases">
        <title>Metabolic potential, ecology and presence of endohyphal bacteria is reflected in genomic diversity of Mucoromycotina.</title>
        <authorList>
            <person name="Muszewska A."/>
            <person name="Okrasinska A."/>
            <person name="Steczkiewicz K."/>
            <person name="Drgas O."/>
            <person name="Orlowska M."/>
            <person name="Perlinska-Lenart U."/>
            <person name="Aleksandrzak-Piekarczyk T."/>
            <person name="Szatraj K."/>
            <person name="Zielenkiewicz U."/>
            <person name="Pilsyk S."/>
            <person name="Malc E."/>
            <person name="Mieczkowski P."/>
            <person name="Kruszewska J.S."/>
            <person name="Biernat P."/>
            <person name="Pawlowska J."/>
        </authorList>
    </citation>
    <scope>NUCLEOTIDE SEQUENCE</scope>
    <source>
        <strain evidence="3">WA0000017839</strain>
    </source>
</reference>
<name>A0A8H7RIV2_9FUNG</name>
<accession>A0A8H7RIV2</accession>
<proteinExistence type="predicted"/>
<dbReference type="InterPro" id="IPR009097">
    <property type="entry name" value="Cyclic_Pdiesterase"/>
</dbReference>
<feature type="signal peptide" evidence="1">
    <location>
        <begin position="1"/>
        <end position="16"/>
    </location>
</feature>
<evidence type="ECO:0000313" key="4">
    <source>
        <dbReference type="Proteomes" id="UP000603453"/>
    </source>
</evidence>
<comment type="caution">
    <text evidence="3">The sequence shown here is derived from an EMBL/GenBank/DDBJ whole genome shotgun (WGS) entry which is preliminary data.</text>
</comment>
<feature type="domain" description="Swiss Army Knife 2H phosphoesterase" evidence="2">
    <location>
        <begin position="62"/>
        <end position="199"/>
    </location>
</feature>
<gene>
    <name evidence="3" type="ORF">INT47_004633</name>
</gene>
<dbReference type="EMBL" id="JAEPRD010000007">
    <property type="protein sequence ID" value="KAG2211946.1"/>
    <property type="molecule type" value="Genomic_DNA"/>
</dbReference>
<keyword evidence="1" id="KW-0732">Signal</keyword>
<dbReference type="OrthoDB" id="5545695at2759"/>
<keyword evidence="4" id="KW-1185">Reference proteome</keyword>
<evidence type="ECO:0000313" key="3">
    <source>
        <dbReference type="EMBL" id="KAG2211946.1"/>
    </source>
</evidence>
<organism evidence="3 4">
    <name type="scientific">Mucor saturninus</name>
    <dbReference type="NCBI Taxonomy" id="64648"/>
    <lineage>
        <taxon>Eukaryota</taxon>
        <taxon>Fungi</taxon>
        <taxon>Fungi incertae sedis</taxon>
        <taxon>Mucoromycota</taxon>
        <taxon>Mucoromycotina</taxon>
        <taxon>Mucoromycetes</taxon>
        <taxon>Mucorales</taxon>
        <taxon>Mucorineae</taxon>
        <taxon>Mucoraceae</taxon>
        <taxon>Mucor</taxon>
    </lineage>
</organism>
<dbReference type="Pfam" id="PF22547">
    <property type="entry name" value="2H-SAK"/>
    <property type="match status" value="1"/>
</dbReference>
<dbReference type="InterPro" id="IPR054498">
    <property type="entry name" value="2H-SAK"/>
</dbReference>
<protein>
    <recommendedName>
        <fullName evidence="2">Swiss Army Knife 2H phosphoesterase domain-containing protein</fullName>
    </recommendedName>
</protein>
<dbReference type="AlphaFoldDB" id="A0A8H7RIV2"/>
<dbReference type="Proteomes" id="UP000603453">
    <property type="component" value="Unassembled WGS sequence"/>
</dbReference>
<evidence type="ECO:0000256" key="1">
    <source>
        <dbReference type="SAM" id="SignalP"/>
    </source>
</evidence>
<evidence type="ECO:0000259" key="2">
    <source>
        <dbReference type="Pfam" id="PF22547"/>
    </source>
</evidence>
<feature type="chain" id="PRO_5034409602" description="Swiss Army Knife 2H phosphoesterase domain-containing protein" evidence="1">
    <location>
        <begin position="17"/>
        <end position="219"/>
    </location>
</feature>